<dbReference type="EMBL" id="ML978235">
    <property type="protein sequence ID" value="KAF2026858.1"/>
    <property type="molecule type" value="Genomic_DNA"/>
</dbReference>
<organism evidence="2 3">
    <name type="scientific">Setomelanomma holmii</name>
    <dbReference type="NCBI Taxonomy" id="210430"/>
    <lineage>
        <taxon>Eukaryota</taxon>
        <taxon>Fungi</taxon>
        <taxon>Dikarya</taxon>
        <taxon>Ascomycota</taxon>
        <taxon>Pezizomycotina</taxon>
        <taxon>Dothideomycetes</taxon>
        <taxon>Pleosporomycetidae</taxon>
        <taxon>Pleosporales</taxon>
        <taxon>Pleosporineae</taxon>
        <taxon>Phaeosphaeriaceae</taxon>
        <taxon>Setomelanomma</taxon>
    </lineage>
</organism>
<gene>
    <name evidence="2" type="ORF">EK21DRAFT_73197</name>
</gene>
<feature type="region of interest" description="Disordered" evidence="1">
    <location>
        <begin position="45"/>
        <end position="76"/>
    </location>
</feature>
<name>A0A9P4H246_9PLEO</name>
<dbReference type="OrthoDB" id="3682974at2759"/>
<evidence type="ECO:0000256" key="1">
    <source>
        <dbReference type="SAM" id="MobiDB-lite"/>
    </source>
</evidence>
<accession>A0A9P4H246</accession>
<keyword evidence="3" id="KW-1185">Reference proteome</keyword>
<reference evidence="2" key="1">
    <citation type="journal article" date="2020" name="Stud. Mycol.">
        <title>101 Dothideomycetes genomes: a test case for predicting lifestyles and emergence of pathogens.</title>
        <authorList>
            <person name="Haridas S."/>
            <person name="Albert R."/>
            <person name="Binder M."/>
            <person name="Bloem J."/>
            <person name="Labutti K."/>
            <person name="Salamov A."/>
            <person name="Andreopoulos B."/>
            <person name="Baker S."/>
            <person name="Barry K."/>
            <person name="Bills G."/>
            <person name="Bluhm B."/>
            <person name="Cannon C."/>
            <person name="Castanera R."/>
            <person name="Culley D."/>
            <person name="Daum C."/>
            <person name="Ezra D."/>
            <person name="Gonzalez J."/>
            <person name="Henrissat B."/>
            <person name="Kuo A."/>
            <person name="Liang C."/>
            <person name="Lipzen A."/>
            <person name="Lutzoni F."/>
            <person name="Magnuson J."/>
            <person name="Mondo S."/>
            <person name="Nolan M."/>
            <person name="Ohm R."/>
            <person name="Pangilinan J."/>
            <person name="Park H.-J."/>
            <person name="Ramirez L."/>
            <person name="Alfaro M."/>
            <person name="Sun H."/>
            <person name="Tritt A."/>
            <person name="Yoshinaga Y."/>
            <person name="Zwiers L.-H."/>
            <person name="Turgeon B."/>
            <person name="Goodwin S."/>
            <person name="Spatafora J."/>
            <person name="Crous P."/>
            <person name="Grigoriev I."/>
        </authorList>
    </citation>
    <scope>NUCLEOTIDE SEQUENCE</scope>
    <source>
        <strain evidence="2">CBS 110217</strain>
    </source>
</reference>
<evidence type="ECO:0000313" key="2">
    <source>
        <dbReference type="EMBL" id="KAF2026858.1"/>
    </source>
</evidence>
<sequence length="230" mass="25634">MTQRPNFPNRLGDRQPTTPDVQEYHDLGATKAFKPTTWATDCPTPQSFSSHYPTPAPPALRSPMYAPTRQSTGSPALYNSPYATGPSMPPMAMFSQQRVNQQHVLARIQSLLHDTLHSWPHQEILILSKYLLSHVVPLSIKGQLGPHGLVCVQDIFMTIGHEGARSYMALAINAPGEVKVLLKGVAEDIGVERWKDNEAGVECLRQGFDNVAVDEWRKVSRGLNQVMERR</sequence>
<dbReference type="AlphaFoldDB" id="A0A9P4H246"/>
<protein>
    <submittedName>
        <fullName evidence="2">Uncharacterized protein</fullName>
    </submittedName>
</protein>
<proteinExistence type="predicted"/>
<dbReference type="Proteomes" id="UP000799777">
    <property type="component" value="Unassembled WGS sequence"/>
</dbReference>
<feature type="region of interest" description="Disordered" evidence="1">
    <location>
        <begin position="1"/>
        <end position="20"/>
    </location>
</feature>
<comment type="caution">
    <text evidence="2">The sequence shown here is derived from an EMBL/GenBank/DDBJ whole genome shotgun (WGS) entry which is preliminary data.</text>
</comment>
<evidence type="ECO:0000313" key="3">
    <source>
        <dbReference type="Proteomes" id="UP000799777"/>
    </source>
</evidence>